<dbReference type="OrthoDB" id="5243740at2"/>
<name>A0A2T4UK89_9ACTN</name>
<comment type="caution">
    <text evidence="1">The sequence shown here is derived from an EMBL/GenBank/DDBJ whole genome shotgun (WGS) entry which is preliminary data.</text>
</comment>
<dbReference type="AlphaFoldDB" id="A0A2T4UK89"/>
<dbReference type="RefSeq" id="WP_107568315.1">
    <property type="nucleotide sequence ID" value="NZ_PYYB01000001.1"/>
</dbReference>
<dbReference type="EMBL" id="PYYB01000001">
    <property type="protein sequence ID" value="PTL59672.1"/>
    <property type="molecule type" value="Genomic_DNA"/>
</dbReference>
<accession>A0A2T4UK89</accession>
<organism evidence="1 2">
    <name type="scientific">Paraconexibacter algicola</name>
    <dbReference type="NCBI Taxonomy" id="2133960"/>
    <lineage>
        <taxon>Bacteria</taxon>
        <taxon>Bacillati</taxon>
        <taxon>Actinomycetota</taxon>
        <taxon>Thermoleophilia</taxon>
        <taxon>Solirubrobacterales</taxon>
        <taxon>Paraconexibacteraceae</taxon>
        <taxon>Paraconexibacter</taxon>
    </lineage>
</organism>
<protein>
    <submittedName>
        <fullName evidence="1">Uncharacterized protein</fullName>
    </submittedName>
</protein>
<evidence type="ECO:0000313" key="1">
    <source>
        <dbReference type="EMBL" id="PTL59672.1"/>
    </source>
</evidence>
<gene>
    <name evidence="1" type="ORF">C7Y72_08430</name>
</gene>
<evidence type="ECO:0000313" key="2">
    <source>
        <dbReference type="Proteomes" id="UP000240739"/>
    </source>
</evidence>
<proteinExistence type="predicted"/>
<keyword evidence="2" id="KW-1185">Reference proteome</keyword>
<reference evidence="1 2" key="1">
    <citation type="submission" date="2018-03" db="EMBL/GenBank/DDBJ databases">
        <title>Aquarubrobacter algicola gen. nov., sp. nov., a novel actinobacterium isolated from shallow eutrophic lake during the end of cyanobacterial harmful algal blooms.</title>
        <authorList>
            <person name="Chun S.J."/>
        </authorList>
    </citation>
    <scope>NUCLEOTIDE SEQUENCE [LARGE SCALE GENOMIC DNA]</scope>
    <source>
        <strain evidence="1 2">Seoho-28</strain>
    </source>
</reference>
<dbReference type="Proteomes" id="UP000240739">
    <property type="component" value="Unassembled WGS sequence"/>
</dbReference>
<sequence>MSSPVRHALAVLALLCAIVVVLDGRGADARTEPVARAPDRGTFTFAPGTHPLDRQAVLQAVAAARPEARALIDRIDGRTTITVGTPSLPQAAGTARSLPDGRHELTLDLGPVSRGLGAAGVARLVLHELGHAVDAALVPADLAARLDALVPAGYPCGTPGDDRSCLGRSAREERFAETFAKWATGDLGITLHIGYKVPPPRVSLDRWGAPLAALARP</sequence>